<sequence>MGDLRAAFGSEQIEESAQGGGVAALRHPHQPARIVIDDHRQVLVALLVRDLIDPDPPQGLERS</sequence>
<proteinExistence type="predicted"/>
<evidence type="ECO:0000313" key="3">
    <source>
        <dbReference type="Proteomes" id="UP000028488"/>
    </source>
</evidence>
<feature type="region of interest" description="Disordered" evidence="1">
    <location>
        <begin position="1"/>
        <end position="25"/>
    </location>
</feature>
<evidence type="ECO:0000256" key="1">
    <source>
        <dbReference type="SAM" id="MobiDB-lite"/>
    </source>
</evidence>
<dbReference type="AlphaFoldDB" id="A0A076EYW3"/>
<reference evidence="2 3" key="1">
    <citation type="submission" date="2014-07" db="EMBL/GenBank/DDBJ databases">
        <title>Genome Sequence of Rhodococcus opacus Strain R7, a Biodegrader of Mono- and Polycyclic Aromatic Hydrocarbons.</title>
        <authorList>
            <person name="Di Gennaro P."/>
            <person name="Zampolli J."/>
            <person name="Presti I."/>
            <person name="Cappelletti M."/>
            <person name="D'Ursi P."/>
            <person name="Orro A."/>
            <person name="Mezzelani A."/>
            <person name="Milanesi L."/>
        </authorList>
    </citation>
    <scope>NUCLEOTIDE SEQUENCE [LARGE SCALE GENOMIC DNA]</scope>
    <source>
        <strain evidence="2 3">R7</strain>
        <plasmid evidence="2">pPDG2</plasmid>
    </source>
</reference>
<accession>A0A076EYW3</accession>
<organism evidence="2 3">
    <name type="scientific">Rhodococcus opacus</name>
    <name type="common">Nocardia opaca</name>
    <dbReference type="NCBI Taxonomy" id="37919"/>
    <lineage>
        <taxon>Bacteria</taxon>
        <taxon>Bacillati</taxon>
        <taxon>Actinomycetota</taxon>
        <taxon>Actinomycetes</taxon>
        <taxon>Mycobacteriales</taxon>
        <taxon>Nocardiaceae</taxon>
        <taxon>Rhodococcus</taxon>
    </lineage>
</organism>
<geneLocation type="plasmid" evidence="2 3">
    <name>pPDG2</name>
</geneLocation>
<evidence type="ECO:0000313" key="2">
    <source>
        <dbReference type="EMBL" id="AII10976.1"/>
    </source>
</evidence>
<dbReference type="EMBL" id="CP008949">
    <property type="protein sequence ID" value="AII10976.1"/>
    <property type="molecule type" value="Genomic_DNA"/>
</dbReference>
<keyword evidence="2" id="KW-0614">Plasmid</keyword>
<gene>
    <name evidence="2" type="ORF">EP51_43485</name>
</gene>
<protein>
    <submittedName>
        <fullName evidence="2">Uncharacterized protein</fullName>
    </submittedName>
</protein>
<name>A0A076EYW3_RHOOP</name>
<dbReference type="Proteomes" id="UP000028488">
    <property type="component" value="Plasmid pPDG2"/>
</dbReference>